<evidence type="ECO:0000256" key="1">
    <source>
        <dbReference type="SAM" id="SignalP"/>
    </source>
</evidence>
<name>A0ABW7AHU4_9ACTN</name>
<feature type="chain" id="PRO_5045734107" evidence="1">
    <location>
        <begin position="21"/>
        <end position="68"/>
    </location>
</feature>
<comment type="caution">
    <text evidence="2">The sequence shown here is derived from an EMBL/GenBank/DDBJ whole genome shotgun (WGS) entry which is preliminary data.</text>
</comment>
<gene>
    <name evidence="2" type="ORF">ACFLIM_27395</name>
</gene>
<dbReference type="RefSeq" id="WP_393170214.1">
    <property type="nucleotide sequence ID" value="NZ_JBICRM010000018.1"/>
</dbReference>
<keyword evidence="1" id="KW-0732">Signal</keyword>
<accession>A0ABW7AHU4</accession>
<dbReference type="EMBL" id="JBICRM010000018">
    <property type="protein sequence ID" value="MFG1706923.1"/>
    <property type="molecule type" value="Genomic_DNA"/>
</dbReference>
<organism evidence="2 3">
    <name type="scientific">Nonomuraea marmarensis</name>
    <dbReference type="NCBI Taxonomy" id="3351344"/>
    <lineage>
        <taxon>Bacteria</taxon>
        <taxon>Bacillati</taxon>
        <taxon>Actinomycetota</taxon>
        <taxon>Actinomycetes</taxon>
        <taxon>Streptosporangiales</taxon>
        <taxon>Streptosporangiaceae</taxon>
        <taxon>Nonomuraea</taxon>
    </lineage>
</organism>
<evidence type="ECO:0000313" key="2">
    <source>
        <dbReference type="EMBL" id="MFG1706923.1"/>
    </source>
</evidence>
<feature type="signal peptide" evidence="1">
    <location>
        <begin position="1"/>
        <end position="20"/>
    </location>
</feature>
<keyword evidence="3" id="KW-1185">Reference proteome</keyword>
<protein>
    <submittedName>
        <fullName evidence="2">Uncharacterized protein</fullName>
    </submittedName>
</protein>
<evidence type="ECO:0000313" key="3">
    <source>
        <dbReference type="Proteomes" id="UP001603978"/>
    </source>
</evidence>
<proteinExistence type="predicted"/>
<sequence length="68" mass="7150">MSKIYAKIGAVLIAMTAAFAAISAGTASTASAYDCRDAIHFYWAAHDGGYSDSATWWLSQIIGNGCLD</sequence>
<dbReference type="Proteomes" id="UP001603978">
    <property type="component" value="Unassembled WGS sequence"/>
</dbReference>
<reference evidence="2 3" key="1">
    <citation type="submission" date="2024-10" db="EMBL/GenBank/DDBJ databases">
        <authorList>
            <person name="Topkara A.R."/>
            <person name="Saygin H."/>
        </authorList>
    </citation>
    <scope>NUCLEOTIDE SEQUENCE [LARGE SCALE GENOMIC DNA]</scope>
    <source>
        <strain evidence="2 3">M3C6</strain>
    </source>
</reference>